<accession>A0AAV9VLX6</accession>
<feature type="signal peptide" evidence="1">
    <location>
        <begin position="1"/>
        <end position="18"/>
    </location>
</feature>
<dbReference type="Proteomes" id="UP001373714">
    <property type="component" value="Unassembled WGS sequence"/>
</dbReference>
<protein>
    <submittedName>
        <fullName evidence="2">Uncharacterized protein</fullName>
    </submittedName>
</protein>
<gene>
    <name evidence="2" type="ORF">TWF730_000555</name>
</gene>
<proteinExistence type="predicted"/>
<dbReference type="EMBL" id="JAVHNS010000001">
    <property type="protein sequence ID" value="KAK6363110.1"/>
    <property type="molecule type" value="Genomic_DNA"/>
</dbReference>
<name>A0AAV9VLX6_9PEZI</name>
<keyword evidence="1" id="KW-0732">Signal</keyword>
<organism evidence="2 3">
    <name type="scientific">Orbilia blumenaviensis</name>
    <dbReference type="NCBI Taxonomy" id="1796055"/>
    <lineage>
        <taxon>Eukaryota</taxon>
        <taxon>Fungi</taxon>
        <taxon>Dikarya</taxon>
        <taxon>Ascomycota</taxon>
        <taxon>Pezizomycotina</taxon>
        <taxon>Orbiliomycetes</taxon>
        <taxon>Orbiliales</taxon>
        <taxon>Orbiliaceae</taxon>
        <taxon>Orbilia</taxon>
    </lineage>
</organism>
<feature type="chain" id="PRO_5043866541" evidence="1">
    <location>
        <begin position="19"/>
        <end position="266"/>
    </location>
</feature>
<comment type="caution">
    <text evidence="2">The sequence shown here is derived from an EMBL/GenBank/DDBJ whole genome shotgun (WGS) entry which is preliminary data.</text>
</comment>
<reference evidence="2 3" key="1">
    <citation type="submission" date="2019-10" db="EMBL/GenBank/DDBJ databases">
        <authorList>
            <person name="Palmer J.M."/>
        </authorList>
    </citation>
    <scope>NUCLEOTIDE SEQUENCE [LARGE SCALE GENOMIC DNA]</scope>
    <source>
        <strain evidence="2 3">TWF730</strain>
    </source>
</reference>
<sequence>MHFLLLATLSALASRSVCSPTLLTREALAEIPEYDIARRHDTSHHEEIGVPTSALLDHLHENYSHRKFIRDVKTYPGNITATSYDIPDELMDLAIRSYPMHKRHANVLKKRASDLKKRADLSAPLQKRGGVTNAHYERICGGPAYFITAAVLFQAVRFFCTQHNDYLRDFFVNGGSEPPAYTRFGPWALVDNKQADMVFGFAHTQGFPWINMAFACTGLKDLQGCGGNQGQSTGGTIGAISRQGDGNYHYSLLIGDTSTAQPFDSG</sequence>
<keyword evidence="3" id="KW-1185">Reference proteome</keyword>
<evidence type="ECO:0000313" key="2">
    <source>
        <dbReference type="EMBL" id="KAK6363110.1"/>
    </source>
</evidence>
<evidence type="ECO:0000313" key="3">
    <source>
        <dbReference type="Proteomes" id="UP001373714"/>
    </source>
</evidence>
<evidence type="ECO:0000256" key="1">
    <source>
        <dbReference type="SAM" id="SignalP"/>
    </source>
</evidence>
<dbReference type="AlphaFoldDB" id="A0AAV9VLX6"/>